<dbReference type="AlphaFoldDB" id="A0A2T2WHF2"/>
<dbReference type="Pfam" id="PF05138">
    <property type="entry name" value="PaaA_PaaC"/>
    <property type="match status" value="1"/>
</dbReference>
<dbReference type="InterPro" id="IPR009078">
    <property type="entry name" value="Ferritin-like_SF"/>
</dbReference>
<name>A0A2T2WHF2_9FIRM</name>
<dbReference type="PANTHER" id="PTHR30458:SF0">
    <property type="entry name" value="1,2-PHENYLACETYL-COA EPOXIDASE, SUBUNIT C"/>
    <property type="match status" value="1"/>
</dbReference>
<sequence>MVSNDELMHKLAAGFVVETEQDMSEDYHRLLIQTLTITADTELISIFSILDALKYVPTLNRRLTELAIIQDELGHAHIAYRLLKHLGVDVDALIYERDASEFRNPYLMDLKLQNYAELLTLHALLDRAGYVLLGDIFHHTSYGPWKRALTKVDAEEGFHVRNGESGLRLLVKTDEGRAAVQAAVDWMFVMGLDFFGMADHLKKRSLQLDLHLKGETNDQMRQRWMKSTVRFLDSIQIRTPVHWDPEQDAYLYDFPYPCQWDEAERRWRFDQPIEWSQVLSRFKRHGPYRREYVQTLRQGRETYQKLLREGVA</sequence>
<dbReference type="GO" id="GO:0005829">
    <property type="term" value="C:cytosol"/>
    <property type="evidence" value="ECO:0007669"/>
    <property type="project" value="TreeGrafter"/>
</dbReference>
<evidence type="ECO:0000313" key="1">
    <source>
        <dbReference type="EMBL" id="PSR21656.1"/>
    </source>
</evidence>
<dbReference type="InterPro" id="IPR052703">
    <property type="entry name" value="Aromatic_CoA_ox/epox"/>
</dbReference>
<dbReference type="PANTHER" id="PTHR30458">
    <property type="entry name" value="PHENYLACETIC ACID DEGRADATION PROTEIN PAA"/>
    <property type="match status" value="1"/>
</dbReference>
<proteinExistence type="predicted"/>
<organism evidence="1 2">
    <name type="scientific">Sulfobacillus acidophilus</name>
    <dbReference type="NCBI Taxonomy" id="53633"/>
    <lineage>
        <taxon>Bacteria</taxon>
        <taxon>Bacillati</taxon>
        <taxon>Bacillota</taxon>
        <taxon>Clostridia</taxon>
        <taxon>Eubacteriales</taxon>
        <taxon>Clostridiales Family XVII. Incertae Sedis</taxon>
        <taxon>Sulfobacillus</taxon>
    </lineage>
</organism>
<dbReference type="Gene3D" id="1.20.1260.10">
    <property type="match status" value="1"/>
</dbReference>
<dbReference type="InterPro" id="IPR007814">
    <property type="entry name" value="PaaA_PaaC"/>
</dbReference>
<dbReference type="EMBL" id="PXYV01000030">
    <property type="protein sequence ID" value="PSR21656.1"/>
    <property type="molecule type" value="Genomic_DNA"/>
</dbReference>
<gene>
    <name evidence="1" type="ORF">C7B45_10080</name>
</gene>
<accession>A0A2T2WHF2</accession>
<dbReference type="GO" id="GO:0010124">
    <property type="term" value="P:phenylacetate catabolic process"/>
    <property type="evidence" value="ECO:0007669"/>
    <property type="project" value="InterPro"/>
</dbReference>
<comment type="caution">
    <text evidence="1">The sequence shown here is derived from an EMBL/GenBank/DDBJ whole genome shotgun (WGS) entry which is preliminary data.</text>
</comment>
<evidence type="ECO:0000313" key="2">
    <source>
        <dbReference type="Proteomes" id="UP000241848"/>
    </source>
</evidence>
<reference evidence="1 2" key="1">
    <citation type="journal article" date="2014" name="BMC Genomics">
        <title>Comparison of environmental and isolate Sulfobacillus genomes reveals diverse carbon, sulfur, nitrogen, and hydrogen metabolisms.</title>
        <authorList>
            <person name="Justice N.B."/>
            <person name="Norman A."/>
            <person name="Brown C.T."/>
            <person name="Singh A."/>
            <person name="Thomas B.C."/>
            <person name="Banfield J.F."/>
        </authorList>
    </citation>
    <scope>NUCLEOTIDE SEQUENCE [LARGE SCALE GENOMIC DNA]</scope>
    <source>
        <strain evidence="1">AMDSBA3</strain>
    </source>
</reference>
<protein>
    <submittedName>
        <fullName evidence="1">Phenylacetic acid catabolic</fullName>
    </submittedName>
</protein>
<dbReference type="InterPro" id="IPR012347">
    <property type="entry name" value="Ferritin-like"/>
</dbReference>
<dbReference type="SUPFAM" id="SSF47240">
    <property type="entry name" value="Ferritin-like"/>
    <property type="match status" value="1"/>
</dbReference>
<dbReference type="Proteomes" id="UP000241848">
    <property type="component" value="Unassembled WGS sequence"/>
</dbReference>